<evidence type="ECO:0000313" key="2">
    <source>
        <dbReference type="Proteomes" id="UP001500920"/>
    </source>
</evidence>
<keyword evidence="2" id="KW-1185">Reference proteome</keyword>
<accession>A0ABP7F9W3</accession>
<dbReference type="EMBL" id="BAABCK010000069">
    <property type="protein sequence ID" value="GAA3733156.1"/>
    <property type="molecule type" value="Genomic_DNA"/>
</dbReference>
<dbReference type="Proteomes" id="UP001500920">
    <property type="component" value="Unassembled WGS sequence"/>
</dbReference>
<dbReference type="InterPro" id="IPR002933">
    <property type="entry name" value="Peptidase_M20"/>
</dbReference>
<dbReference type="Gene3D" id="3.30.70.360">
    <property type="match status" value="1"/>
</dbReference>
<dbReference type="Gene3D" id="3.40.630.10">
    <property type="entry name" value="Zn peptidases"/>
    <property type="match status" value="1"/>
</dbReference>
<gene>
    <name evidence="1" type="ORF">GCM10022378_21750</name>
</gene>
<sequence length="194" mass="21280">MPHDTTDAIAAANQIVTAIQTIVSRNADPFDPAVVTIGKFNAGSQYNVIAETALLEGTIRTQSATMKHKVKKRFFEVVENVSAAMGAEVEIEYFDGYPATVNDRKWAGQVHTTLSGLYGEKALPDLKPSLGGEDFSRFLQNYPGVYYWLGSSTGDTQKPLHNPSFRFNEDAIPYGIEGMTEVALDTLRTLKEGK</sequence>
<evidence type="ECO:0008006" key="3">
    <source>
        <dbReference type="Google" id="ProtNLM"/>
    </source>
</evidence>
<dbReference type="InterPro" id="IPR017439">
    <property type="entry name" value="Amidohydrolase"/>
</dbReference>
<dbReference type="Pfam" id="PF01546">
    <property type="entry name" value="Peptidase_M20"/>
    <property type="match status" value="1"/>
</dbReference>
<dbReference type="PANTHER" id="PTHR11014:SF63">
    <property type="entry name" value="METALLOPEPTIDASE, PUTATIVE (AFU_ORTHOLOGUE AFUA_6G09600)-RELATED"/>
    <property type="match status" value="1"/>
</dbReference>
<reference evidence="2" key="1">
    <citation type="journal article" date="2019" name="Int. J. Syst. Evol. Microbiol.">
        <title>The Global Catalogue of Microorganisms (GCM) 10K type strain sequencing project: providing services to taxonomists for standard genome sequencing and annotation.</title>
        <authorList>
            <consortium name="The Broad Institute Genomics Platform"/>
            <consortium name="The Broad Institute Genome Sequencing Center for Infectious Disease"/>
            <person name="Wu L."/>
            <person name="Ma J."/>
        </authorList>
    </citation>
    <scope>NUCLEOTIDE SEQUENCE [LARGE SCALE GENOMIC DNA]</scope>
    <source>
        <strain evidence="2">JCM 16981</strain>
    </source>
</reference>
<comment type="caution">
    <text evidence="1">The sequence shown here is derived from an EMBL/GenBank/DDBJ whole genome shotgun (WGS) entry which is preliminary data.</text>
</comment>
<evidence type="ECO:0000313" key="1">
    <source>
        <dbReference type="EMBL" id="GAA3733156.1"/>
    </source>
</evidence>
<name>A0ABP7F9W3_9STAP</name>
<dbReference type="InterPro" id="IPR036264">
    <property type="entry name" value="Bact_exopeptidase_dim_dom"/>
</dbReference>
<protein>
    <recommendedName>
        <fullName evidence="3">Peptidase M20 dimerisation domain-containing protein</fullName>
    </recommendedName>
</protein>
<organism evidence="1 2">
    <name type="scientific">Salinicoccus jeotgali</name>
    <dbReference type="NCBI Taxonomy" id="381634"/>
    <lineage>
        <taxon>Bacteria</taxon>
        <taxon>Bacillati</taxon>
        <taxon>Bacillota</taxon>
        <taxon>Bacilli</taxon>
        <taxon>Bacillales</taxon>
        <taxon>Staphylococcaceae</taxon>
        <taxon>Salinicoccus</taxon>
    </lineage>
</organism>
<dbReference type="SUPFAM" id="SSF53187">
    <property type="entry name" value="Zn-dependent exopeptidases"/>
    <property type="match status" value="1"/>
</dbReference>
<dbReference type="SUPFAM" id="SSF55031">
    <property type="entry name" value="Bacterial exopeptidase dimerisation domain"/>
    <property type="match status" value="1"/>
</dbReference>
<proteinExistence type="predicted"/>
<dbReference type="PANTHER" id="PTHR11014">
    <property type="entry name" value="PEPTIDASE M20 FAMILY MEMBER"/>
    <property type="match status" value="1"/>
</dbReference>